<gene>
    <name evidence="2" type="ORF">THITE_2040272</name>
</gene>
<protein>
    <submittedName>
        <fullName evidence="2">Uncharacterized protein</fullName>
    </submittedName>
</protein>
<proteinExistence type="predicted"/>
<sequence>MDATASGEANDVGASHPASERTDIPIPPGITEAAGQARDRQVQEDKKLGDQAAESTELNKNTATSDQANQDQASRLPPGAIAIPSPPGMTLEAFLAMQETKRKQFEQYLEERKLADETAKKTELNKNIAMSDQTYRNAKTNKNVKCNSTNIISILTAVDPVCANQRTLFNRGRPDPSDVSSTVKKPMFVQAELAEVRSEGSAPTSQLGGRRKRPHETHYAFCHGRIGRSWRSLTPRLPRRWYTSLQSEALPKSYLSPTQ</sequence>
<dbReference type="GeneID" id="11517176"/>
<evidence type="ECO:0000313" key="2">
    <source>
        <dbReference type="EMBL" id="AEO63641.1"/>
    </source>
</evidence>
<feature type="region of interest" description="Disordered" evidence="1">
    <location>
        <begin position="1"/>
        <end position="87"/>
    </location>
</feature>
<dbReference type="Proteomes" id="UP000008181">
    <property type="component" value="Chromosome 1"/>
</dbReference>
<name>G2QTY2_THETT</name>
<dbReference type="EMBL" id="CP003009">
    <property type="protein sequence ID" value="AEO63641.1"/>
    <property type="molecule type" value="Genomic_DNA"/>
</dbReference>
<dbReference type="HOGENOM" id="CLU_1074363_0_0_1"/>
<dbReference type="RefSeq" id="XP_003649977.1">
    <property type="nucleotide sequence ID" value="XM_003649929.1"/>
</dbReference>
<evidence type="ECO:0000256" key="1">
    <source>
        <dbReference type="SAM" id="MobiDB-lite"/>
    </source>
</evidence>
<dbReference type="AlphaFoldDB" id="G2QTY2"/>
<dbReference type="eggNOG" id="ENOG502T5Z3">
    <property type="taxonomic scope" value="Eukaryota"/>
</dbReference>
<dbReference type="OrthoDB" id="5235056at2759"/>
<accession>G2QTY2</accession>
<dbReference type="KEGG" id="ttt:THITE_2040272"/>
<evidence type="ECO:0000313" key="3">
    <source>
        <dbReference type="Proteomes" id="UP000008181"/>
    </source>
</evidence>
<feature type="compositionally biased region" description="Polar residues" evidence="1">
    <location>
        <begin position="53"/>
        <end position="73"/>
    </location>
</feature>
<feature type="compositionally biased region" description="Basic and acidic residues" evidence="1">
    <location>
        <begin position="37"/>
        <end position="49"/>
    </location>
</feature>
<feature type="region of interest" description="Disordered" evidence="1">
    <location>
        <begin position="196"/>
        <end position="216"/>
    </location>
</feature>
<organism evidence="2 3">
    <name type="scientific">Thermothielavioides terrestris (strain ATCC 38088 / NRRL 8126)</name>
    <name type="common">Thielavia terrestris</name>
    <dbReference type="NCBI Taxonomy" id="578455"/>
    <lineage>
        <taxon>Eukaryota</taxon>
        <taxon>Fungi</taxon>
        <taxon>Dikarya</taxon>
        <taxon>Ascomycota</taxon>
        <taxon>Pezizomycotina</taxon>
        <taxon>Sordariomycetes</taxon>
        <taxon>Sordariomycetidae</taxon>
        <taxon>Sordariales</taxon>
        <taxon>Chaetomiaceae</taxon>
        <taxon>Thermothielavioides</taxon>
        <taxon>Thermothielavioides terrestris</taxon>
    </lineage>
</organism>
<keyword evidence="3" id="KW-1185">Reference proteome</keyword>
<reference evidence="2 3" key="1">
    <citation type="journal article" date="2011" name="Nat. Biotechnol.">
        <title>Comparative genomic analysis of the thermophilic biomass-degrading fungi Myceliophthora thermophila and Thielavia terrestris.</title>
        <authorList>
            <person name="Berka R.M."/>
            <person name="Grigoriev I.V."/>
            <person name="Otillar R."/>
            <person name="Salamov A."/>
            <person name="Grimwood J."/>
            <person name="Reid I."/>
            <person name="Ishmael N."/>
            <person name="John T."/>
            <person name="Darmond C."/>
            <person name="Moisan M.-C."/>
            <person name="Henrissat B."/>
            <person name="Coutinho P.M."/>
            <person name="Lombard V."/>
            <person name="Natvig D.O."/>
            <person name="Lindquist E."/>
            <person name="Schmutz J."/>
            <person name="Lucas S."/>
            <person name="Harris P."/>
            <person name="Powlowski J."/>
            <person name="Bellemare A."/>
            <person name="Taylor D."/>
            <person name="Butler G."/>
            <person name="de Vries R.P."/>
            <person name="Allijn I.E."/>
            <person name="van den Brink J."/>
            <person name="Ushinsky S."/>
            <person name="Storms R."/>
            <person name="Powell A.J."/>
            <person name="Paulsen I.T."/>
            <person name="Elbourne L.D.H."/>
            <person name="Baker S.E."/>
            <person name="Magnuson J."/>
            <person name="LaBoissiere S."/>
            <person name="Clutterbuck A.J."/>
            <person name="Martinez D."/>
            <person name="Wogulis M."/>
            <person name="de Leon A.L."/>
            <person name="Rey M.W."/>
            <person name="Tsang A."/>
        </authorList>
    </citation>
    <scope>NUCLEOTIDE SEQUENCE [LARGE SCALE GENOMIC DNA]</scope>
    <source>
        <strain evidence="3">ATCC 38088 / NRRL 8126</strain>
    </source>
</reference>